<evidence type="ECO:0000259" key="14">
    <source>
        <dbReference type="Pfam" id="PF07715"/>
    </source>
</evidence>
<keyword evidence="7" id="KW-0732">Signal</keyword>
<dbReference type="PANTHER" id="PTHR32552">
    <property type="entry name" value="FERRICHROME IRON RECEPTOR-RELATED"/>
    <property type="match status" value="1"/>
</dbReference>
<dbReference type="InterPro" id="IPR037066">
    <property type="entry name" value="Plug_dom_sf"/>
</dbReference>
<evidence type="ECO:0000256" key="6">
    <source>
        <dbReference type="ARBA" id="ARBA00022692"/>
    </source>
</evidence>
<keyword evidence="4" id="KW-1134">Transmembrane beta strand</keyword>
<feature type="domain" description="TonB-dependent receptor plug" evidence="14">
    <location>
        <begin position="80"/>
        <end position="181"/>
    </location>
</feature>
<dbReference type="FunFam" id="2.170.130.10:FF:000001">
    <property type="entry name" value="Catecholate siderophore TonB-dependent receptor"/>
    <property type="match status" value="1"/>
</dbReference>
<dbReference type="InterPro" id="IPR036942">
    <property type="entry name" value="Beta-barrel_TonB_sf"/>
</dbReference>
<evidence type="ECO:0000256" key="10">
    <source>
        <dbReference type="ARBA" id="ARBA00023077"/>
    </source>
</evidence>
<evidence type="ECO:0000256" key="5">
    <source>
        <dbReference type="ARBA" id="ARBA00022496"/>
    </source>
</evidence>
<dbReference type="GO" id="GO:0015344">
    <property type="term" value="F:siderophore uptake transmembrane transporter activity"/>
    <property type="evidence" value="ECO:0007669"/>
    <property type="project" value="TreeGrafter"/>
</dbReference>
<dbReference type="PROSITE" id="PS52016">
    <property type="entry name" value="TONB_DEPENDENT_REC_3"/>
    <property type="match status" value="1"/>
</dbReference>
<evidence type="ECO:0000256" key="3">
    <source>
        <dbReference type="ARBA" id="ARBA00022448"/>
    </source>
</evidence>
<keyword evidence="9" id="KW-0406">Ion transport</keyword>
<evidence type="ECO:0000259" key="13">
    <source>
        <dbReference type="Pfam" id="PF00593"/>
    </source>
</evidence>
<keyword evidence="15" id="KW-0675">Receptor</keyword>
<dbReference type="InterPro" id="IPR000531">
    <property type="entry name" value="Beta-barrel_TonB"/>
</dbReference>
<accession>A0A484P5Y3</accession>
<keyword evidence="11" id="KW-0472">Membrane</keyword>
<evidence type="ECO:0000256" key="7">
    <source>
        <dbReference type="ARBA" id="ARBA00022729"/>
    </source>
</evidence>
<evidence type="ECO:0000256" key="2">
    <source>
        <dbReference type="ARBA" id="ARBA00009810"/>
    </source>
</evidence>
<dbReference type="AlphaFoldDB" id="A0A484P5Y3"/>
<dbReference type="SUPFAM" id="SSF56935">
    <property type="entry name" value="Porins"/>
    <property type="match status" value="1"/>
</dbReference>
<organism evidence="15">
    <name type="scientific">plant metagenome</name>
    <dbReference type="NCBI Taxonomy" id="1297885"/>
    <lineage>
        <taxon>unclassified sequences</taxon>
        <taxon>metagenomes</taxon>
        <taxon>organismal metagenomes</taxon>
    </lineage>
</organism>
<dbReference type="Gene3D" id="2.170.130.10">
    <property type="entry name" value="TonB-dependent receptor, plug domain"/>
    <property type="match status" value="1"/>
</dbReference>
<dbReference type="NCBIfam" id="TIGR01783">
    <property type="entry name" value="TonB-siderophor"/>
    <property type="match status" value="1"/>
</dbReference>
<evidence type="ECO:0000313" key="16">
    <source>
        <dbReference type="EMBL" id="VFR63016.1"/>
    </source>
</evidence>
<reference evidence="15" key="1">
    <citation type="submission" date="2019-03" db="EMBL/GenBank/DDBJ databases">
        <authorList>
            <person name="Danneels B."/>
        </authorList>
    </citation>
    <scope>NUCLEOTIDE SEQUENCE</scope>
</reference>
<dbReference type="PANTHER" id="PTHR32552:SF68">
    <property type="entry name" value="FERRICHROME OUTER MEMBRANE TRANSPORTER_PHAGE RECEPTOR"/>
    <property type="match status" value="1"/>
</dbReference>
<sequence>MSSRNPSLVPTRLLLALGWLPALALGWLPALALAQQAQPPVTSLPQITVQGQALSETATGPVQGYSAQRSATATKTDTPLIETAQSVTVVTRDQMVDQGATSIQEALGYAAGVRSDAYGVDSRSDGARVRGTEASTYLDGLRQAYGYYTSTTRTDPFTLERLEVLRGPSAMLYGQGSTGGVVNMVSKRPQEEFQGEAGIQYGSHGRKQAQLDITGPATADGKLLYRLVALKRDADTQVHHVPDDRSLVAPSLTYRPSAATSFTLQALWQEDKSGSTAQFMPWSAIQASPNGTIPTYRFLGEPGYDKYDSTRRSIGWLFEHQFNDNWSFSQGFRRARNEVDYFTHYADFFTDSGNWAVNPLDPSQVGRVQYGNTNKVRIDTLDQHLKGKVQTGIVKHELLLGFDWSNYNRESRSANGYNYINPYEPVYGDYVTPTLTDDARFKQRQTGIYLQDQMKIGQNWIVSAGLRHDRARTVSEGSPGDSDSATTKRFGLMYAAVNGWSPYISYSESFTPVAGTPRNQDYVTYKPLRGEQWELGVKHQSRDGRSLFTASVYDLKEKNQLVQSAVDPTTQEQVGKTRTRGLELEWRGSPAANLDLIAHYNYINLDEKLEGIPKHQASAWAKYRFAIADVHGFSAGAGVRWMSKFTDGNAPETASVVLLDGLLAYETNKWRYALNVNNLTDKTYVATCLSRGDCWYGARRNIIASASYKF</sequence>
<keyword evidence="8" id="KW-0408">Iron</keyword>
<comment type="subcellular location">
    <subcellularLocation>
        <location evidence="1">Cell outer membrane</location>
        <topology evidence="1">Multi-pass membrane protein</topology>
    </subcellularLocation>
</comment>
<evidence type="ECO:0000256" key="11">
    <source>
        <dbReference type="ARBA" id="ARBA00023136"/>
    </source>
</evidence>
<evidence type="ECO:0000256" key="12">
    <source>
        <dbReference type="ARBA" id="ARBA00023237"/>
    </source>
</evidence>
<dbReference type="GO" id="GO:0015891">
    <property type="term" value="P:siderophore transport"/>
    <property type="evidence" value="ECO:0007669"/>
    <property type="project" value="InterPro"/>
</dbReference>
<evidence type="ECO:0000313" key="15">
    <source>
        <dbReference type="EMBL" id="VFR20906.1"/>
    </source>
</evidence>
<evidence type="ECO:0000256" key="9">
    <source>
        <dbReference type="ARBA" id="ARBA00023065"/>
    </source>
</evidence>
<dbReference type="GO" id="GO:0038023">
    <property type="term" value="F:signaling receptor activity"/>
    <property type="evidence" value="ECO:0007669"/>
    <property type="project" value="InterPro"/>
</dbReference>
<keyword evidence="6" id="KW-0812">Transmembrane</keyword>
<name>A0A484P5Y3_9ZZZZ</name>
<dbReference type="Pfam" id="PF07715">
    <property type="entry name" value="Plug"/>
    <property type="match status" value="1"/>
</dbReference>
<dbReference type="EMBL" id="CAADIA010000002">
    <property type="protein sequence ID" value="VFR20906.1"/>
    <property type="molecule type" value="Genomic_DNA"/>
</dbReference>
<dbReference type="Gene3D" id="2.40.170.20">
    <property type="entry name" value="TonB-dependent receptor, beta-barrel domain"/>
    <property type="match status" value="1"/>
</dbReference>
<feature type="domain" description="TonB-dependent receptor-like beta-barrel" evidence="13">
    <location>
        <begin position="281"/>
        <end position="679"/>
    </location>
</feature>
<dbReference type="InterPro" id="IPR010105">
    <property type="entry name" value="TonB_sidphr_rcpt"/>
</dbReference>
<proteinExistence type="inferred from homology"/>
<evidence type="ECO:0000256" key="4">
    <source>
        <dbReference type="ARBA" id="ARBA00022452"/>
    </source>
</evidence>
<protein>
    <submittedName>
        <fullName evidence="15">Ferrichrome-iron receptor</fullName>
    </submittedName>
</protein>
<keyword evidence="12" id="KW-0998">Cell outer membrane</keyword>
<dbReference type="EMBL" id="CAADIF010000006">
    <property type="protein sequence ID" value="VFR63016.1"/>
    <property type="molecule type" value="Genomic_DNA"/>
</dbReference>
<keyword evidence="10" id="KW-0798">TonB box</keyword>
<dbReference type="CDD" id="cd01347">
    <property type="entry name" value="ligand_gated_channel"/>
    <property type="match status" value="1"/>
</dbReference>
<dbReference type="Pfam" id="PF00593">
    <property type="entry name" value="TonB_dep_Rec_b-barrel"/>
    <property type="match status" value="1"/>
</dbReference>
<evidence type="ECO:0000256" key="1">
    <source>
        <dbReference type="ARBA" id="ARBA00004571"/>
    </source>
</evidence>
<evidence type="ECO:0000256" key="8">
    <source>
        <dbReference type="ARBA" id="ARBA00023004"/>
    </source>
</evidence>
<comment type="similarity">
    <text evidence="2">Belongs to the TonB-dependent receptor family.</text>
</comment>
<dbReference type="InterPro" id="IPR012910">
    <property type="entry name" value="Plug_dom"/>
</dbReference>
<keyword evidence="3" id="KW-0813">Transport</keyword>
<dbReference type="InterPro" id="IPR039426">
    <property type="entry name" value="TonB-dep_rcpt-like"/>
</dbReference>
<keyword evidence="5" id="KW-0410">Iron transport</keyword>
<gene>
    <name evidence="15" type="ORF">ANK1_3106</name>
    <name evidence="16" type="ORF">ANK2_3106</name>
</gene>
<dbReference type="GO" id="GO:0009279">
    <property type="term" value="C:cell outer membrane"/>
    <property type="evidence" value="ECO:0007669"/>
    <property type="project" value="UniProtKB-SubCell"/>
</dbReference>